<keyword evidence="4" id="KW-0560">Oxidoreductase</keyword>
<feature type="transmembrane region" description="Helical" evidence="7">
    <location>
        <begin position="332"/>
        <end position="350"/>
    </location>
</feature>
<dbReference type="GO" id="GO:0016020">
    <property type="term" value="C:membrane"/>
    <property type="evidence" value="ECO:0007669"/>
    <property type="project" value="GOC"/>
</dbReference>
<dbReference type="OrthoDB" id="9770329at2"/>
<evidence type="ECO:0000313" key="9">
    <source>
        <dbReference type="EMBL" id="OIN57476.1"/>
    </source>
</evidence>
<feature type="transmembrane region" description="Helical" evidence="7">
    <location>
        <begin position="78"/>
        <end position="97"/>
    </location>
</feature>
<keyword evidence="3 7" id="KW-1133">Transmembrane helix</keyword>
<feature type="transmembrane region" description="Helical" evidence="7">
    <location>
        <begin position="390"/>
        <end position="409"/>
    </location>
</feature>
<dbReference type="RefSeq" id="WP_071504937.1">
    <property type="nucleotide sequence ID" value="NZ_MORL01000012.1"/>
</dbReference>
<feature type="transmembrane region" description="Helical" evidence="7">
    <location>
        <begin position="6"/>
        <end position="25"/>
    </location>
</feature>
<dbReference type="EMBL" id="MORL01000012">
    <property type="protein sequence ID" value="OIN57476.1"/>
    <property type="molecule type" value="Genomic_DNA"/>
</dbReference>
<dbReference type="GO" id="GO:0005506">
    <property type="term" value="F:iron ion binding"/>
    <property type="evidence" value="ECO:0007669"/>
    <property type="project" value="InterPro"/>
</dbReference>
<dbReference type="GO" id="GO:0012505">
    <property type="term" value="C:endomembrane system"/>
    <property type="evidence" value="ECO:0007669"/>
    <property type="project" value="UniProtKB-SubCell"/>
</dbReference>
<comment type="caution">
    <text evidence="9">The sequence shown here is derived from an EMBL/GenBank/DDBJ whole genome shotgun (WGS) entry which is preliminary data.</text>
</comment>
<proteinExistence type="predicted"/>
<keyword evidence="2 7" id="KW-0812">Transmembrane</keyword>
<dbReference type="InterPro" id="IPR051689">
    <property type="entry name" value="Sterol_desaturase/TMEM195"/>
</dbReference>
<organism evidence="9 10">
    <name type="scientific">Arsenicibacter rosenii</name>
    <dbReference type="NCBI Taxonomy" id="1750698"/>
    <lineage>
        <taxon>Bacteria</taxon>
        <taxon>Pseudomonadati</taxon>
        <taxon>Bacteroidota</taxon>
        <taxon>Cytophagia</taxon>
        <taxon>Cytophagales</taxon>
        <taxon>Spirosomataceae</taxon>
        <taxon>Arsenicibacter</taxon>
    </lineage>
</organism>
<dbReference type="GO" id="GO:0006643">
    <property type="term" value="P:membrane lipid metabolic process"/>
    <property type="evidence" value="ECO:0007669"/>
    <property type="project" value="TreeGrafter"/>
</dbReference>
<keyword evidence="10" id="KW-1185">Reference proteome</keyword>
<evidence type="ECO:0000256" key="4">
    <source>
        <dbReference type="ARBA" id="ARBA00023002"/>
    </source>
</evidence>
<gene>
    <name evidence="9" type="ORF">BLX24_19805</name>
</gene>
<evidence type="ECO:0000313" key="10">
    <source>
        <dbReference type="Proteomes" id="UP000181790"/>
    </source>
</evidence>
<evidence type="ECO:0000256" key="1">
    <source>
        <dbReference type="ARBA" id="ARBA00004127"/>
    </source>
</evidence>
<feature type="transmembrane region" description="Helical" evidence="7">
    <location>
        <begin position="307"/>
        <end position="325"/>
    </location>
</feature>
<evidence type="ECO:0000256" key="7">
    <source>
        <dbReference type="SAM" id="Phobius"/>
    </source>
</evidence>
<dbReference type="PANTHER" id="PTHR21624:SF1">
    <property type="entry name" value="ALKYLGLYCEROL MONOOXYGENASE"/>
    <property type="match status" value="1"/>
</dbReference>
<dbReference type="GO" id="GO:0050479">
    <property type="term" value="F:glyceryl-ether monooxygenase activity"/>
    <property type="evidence" value="ECO:0007669"/>
    <property type="project" value="TreeGrafter"/>
</dbReference>
<dbReference type="Pfam" id="PF04116">
    <property type="entry name" value="FA_hydroxylase"/>
    <property type="match status" value="1"/>
</dbReference>
<keyword evidence="6 7" id="KW-0472">Membrane</keyword>
<comment type="subcellular location">
    <subcellularLocation>
        <location evidence="1">Endomembrane system</location>
        <topology evidence="1">Multi-pass membrane protein</topology>
    </subcellularLocation>
</comment>
<accession>A0A1S2VGZ8</accession>
<evidence type="ECO:0000256" key="3">
    <source>
        <dbReference type="ARBA" id="ARBA00022989"/>
    </source>
</evidence>
<feature type="transmembrane region" description="Helical" evidence="7">
    <location>
        <begin position="136"/>
        <end position="158"/>
    </location>
</feature>
<reference evidence="9 10" key="1">
    <citation type="submission" date="2016-10" db="EMBL/GenBank/DDBJ databases">
        <title>Arsenicibacter rosenii gen. nov., sp. nov., an efficient arsenic-methylating bacterium isolated from an arsenic-contaminated paddy soil.</title>
        <authorList>
            <person name="Huang K."/>
        </authorList>
    </citation>
    <scope>NUCLEOTIDE SEQUENCE [LARGE SCALE GENOMIC DNA]</scope>
    <source>
        <strain evidence="9 10">SM-1</strain>
    </source>
</reference>
<dbReference type="InterPro" id="IPR006694">
    <property type="entry name" value="Fatty_acid_hydroxylase"/>
</dbReference>
<dbReference type="PANTHER" id="PTHR21624">
    <property type="entry name" value="STEROL DESATURASE-RELATED PROTEIN"/>
    <property type="match status" value="1"/>
</dbReference>
<feature type="domain" description="Fatty acid hydroxylase" evidence="8">
    <location>
        <begin position="84"/>
        <end position="217"/>
    </location>
</feature>
<keyword evidence="5" id="KW-0443">Lipid metabolism</keyword>
<sequence length="434" mass="50466">MELYGQVLLIAMPIFLVAVLAEMWYGRWRGKDTYRTMDMISSMSSGVTNVTKDVLGLSISLLTYTWMVDHLAVFDIKATIWTYLIAFFVLDFQGYWVHRIAHQINFFWNKHAIHHSSEDFNLACALRQSISSFVNLFTFFLLPAAVLGVPAQVISIVAPLHLFAQFWYHTQHIDRMGFLEKILVTPSHHRVHHAINPEYLDRNHSQIFIFWDKLFGTFQEELRDVPPVYGITRPSNTWNPVKINFQHLWLLAKDAWRTQNTRDKFRIWFMPTGWRPADVADTYPVEKIDDLYGYVKYESKSSGALKVWSWIQFGITLLFLMYFFGHLGTIKVPGIFLYGGFIFLTVYAYTELMDHNPNALGWEILKNAFGSYLLFSTGDWFGLNHYFPQGLYLIAGYFVLSTLVTAWFVRKGITPDNFVTQATKSQSYSTLNTH</sequence>
<dbReference type="GO" id="GO:0008610">
    <property type="term" value="P:lipid biosynthetic process"/>
    <property type="evidence" value="ECO:0007669"/>
    <property type="project" value="InterPro"/>
</dbReference>
<dbReference type="Proteomes" id="UP000181790">
    <property type="component" value="Unassembled WGS sequence"/>
</dbReference>
<evidence type="ECO:0000256" key="5">
    <source>
        <dbReference type="ARBA" id="ARBA00023098"/>
    </source>
</evidence>
<feature type="transmembrane region" description="Helical" evidence="7">
    <location>
        <begin position="46"/>
        <end position="66"/>
    </location>
</feature>
<evidence type="ECO:0000256" key="6">
    <source>
        <dbReference type="ARBA" id="ARBA00023136"/>
    </source>
</evidence>
<protein>
    <submittedName>
        <fullName evidence="9">Sterol desaturase</fullName>
    </submittedName>
</protein>
<evidence type="ECO:0000259" key="8">
    <source>
        <dbReference type="Pfam" id="PF04116"/>
    </source>
</evidence>
<evidence type="ECO:0000256" key="2">
    <source>
        <dbReference type="ARBA" id="ARBA00022692"/>
    </source>
</evidence>
<dbReference type="AlphaFoldDB" id="A0A1S2VGZ8"/>
<name>A0A1S2VGZ8_9BACT</name>